<evidence type="ECO:0000256" key="1">
    <source>
        <dbReference type="SAM" id="MobiDB-lite"/>
    </source>
</evidence>
<organism evidence="4 5">
    <name type="scientific">Aulographum hederae CBS 113979</name>
    <dbReference type="NCBI Taxonomy" id="1176131"/>
    <lineage>
        <taxon>Eukaryota</taxon>
        <taxon>Fungi</taxon>
        <taxon>Dikarya</taxon>
        <taxon>Ascomycota</taxon>
        <taxon>Pezizomycotina</taxon>
        <taxon>Dothideomycetes</taxon>
        <taxon>Pleosporomycetidae</taxon>
        <taxon>Aulographales</taxon>
        <taxon>Aulographaceae</taxon>
    </lineage>
</organism>
<proteinExistence type="predicted"/>
<evidence type="ECO:0000256" key="3">
    <source>
        <dbReference type="SAM" id="SignalP"/>
    </source>
</evidence>
<feature type="compositionally biased region" description="Pro residues" evidence="1">
    <location>
        <begin position="237"/>
        <end position="246"/>
    </location>
</feature>
<dbReference type="GO" id="GO:0005576">
    <property type="term" value="C:extracellular region"/>
    <property type="evidence" value="ECO:0007669"/>
    <property type="project" value="TreeGrafter"/>
</dbReference>
<dbReference type="PANTHER" id="PTHR38123:SF6">
    <property type="entry name" value="CELL WALL SERINE-THREONINE-RICH GALACTOMANNOPROTEIN MP1 (AFU_ORTHOLOGUE AFUA_4G03240)"/>
    <property type="match status" value="1"/>
</dbReference>
<dbReference type="AlphaFoldDB" id="A0A6G1H5X6"/>
<protein>
    <submittedName>
        <fullName evidence="4">Uncharacterized protein</fullName>
    </submittedName>
</protein>
<dbReference type="OrthoDB" id="2422134at2759"/>
<name>A0A6G1H5X6_9PEZI</name>
<dbReference type="Gene3D" id="1.20.1280.140">
    <property type="match status" value="1"/>
</dbReference>
<dbReference type="EMBL" id="ML977148">
    <property type="protein sequence ID" value="KAF1988462.1"/>
    <property type="molecule type" value="Genomic_DNA"/>
</dbReference>
<dbReference type="Pfam" id="PF12296">
    <property type="entry name" value="HsbA"/>
    <property type="match status" value="1"/>
</dbReference>
<keyword evidence="2" id="KW-0472">Membrane</keyword>
<feature type="transmembrane region" description="Helical" evidence="2">
    <location>
        <begin position="204"/>
        <end position="230"/>
    </location>
</feature>
<feature type="chain" id="PRO_5026296565" evidence="3">
    <location>
        <begin position="19"/>
        <end position="421"/>
    </location>
</feature>
<dbReference type="PANTHER" id="PTHR38123">
    <property type="entry name" value="CELL WALL SERINE-THREONINE-RICH GALACTOMANNOPROTEIN MP1 (AFU_ORTHOLOGUE AFUA_4G03240)"/>
    <property type="match status" value="1"/>
</dbReference>
<reference evidence="4" key="1">
    <citation type="journal article" date="2020" name="Stud. Mycol.">
        <title>101 Dothideomycetes genomes: a test case for predicting lifestyles and emergence of pathogens.</title>
        <authorList>
            <person name="Haridas S."/>
            <person name="Albert R."/>
            <person name="Binder M."/>
            <person name="Bloem J."/>
            <person name="Labutti K."/>
            <person name="Salamov A."/>
            <person name="Andreopoulos B."/>
            <person name="Baker S."/>
            <person name="Barry K."/>
            <person name="Bills G."/>
            <person name="Bluhm B."/>
            <person name="Cannon C."/>
            <person name="Castanera R."/>
            <person name="Culley D."/>
            <person name="Daum C."/>
            <person name="Ezra D."/>
            <person name="Gonzalez J."/>
            <person name="Henrissat B."/>
            <person name="Kuo A."/>
            <person name="Liang C."/>
            <person name="Lipzen A."/>
            <person name="Lutzoni F."/>
            <person name="Magnuson J."/>
            <person name="Mondo S."/>
            <person name="Nolan M."/>
            <person name="Ohm R."/>
            <person name="Pangilinan J."/>
            <person name="Park H.-J."/>
            <person name="Ramirez L."/>
            <person name="Alfaro M."/>
            <person name="Sun H."/>
            <person name="Tritt A."/>
            <person name="Yoshinaga Y."/>
            <person name="Zwiers L.-H."/>
            <person name="Turgeon B."/>
            <person name="Goodwin S."/>
            <person name="Spatafora J."/>
            <person name="Crous P."/>
            <person name="Grigoriev I."/>
        </authorList>
    </citation>
    <scope>NUCLEOTIDE SEQUENCE</scope>
    <source>
        <strain evidence="4">CBS 113979</strain>
    </source>
</reference>
<keyword evidence="5" id="KW-1185">Reference proteome</keyword>
<evidence type="ECO:0000313" key="5">
    <source>
        <dbReference type="Proteomes" id="UP000800041"/>
    </source>
</evidence>
<dbReference type="InterPro" id="IPR021054">
    <property type="entry name" value="Cell_wall_mannoprotein_1"/>
</dbReference>
<feature type="signal peptide" evidence="3">
    <location>
        <begin position="1"/>
        <end position="18"/>
    </location>
</feature>
<evidence type="ECO:0000256" key="2">
    <source>
        <dbReference type="SAM" id="Phobius"/>
    </source>
</evidence>
<accession>A0A6G1H5X6</accession>
<keyword evidence="3" id="KW-0732">Signal</keyword>
<keyword evidence="2" id="KW-0812">Transmembrane</keyword>
<feature type="region of interest" description="Disordered" evidence="1">
    <location>
        <begin position="237"/>
        <end position="268"/>
    </location>
</feature>
<sequence>MQLTNILALLSLSASTFALPTEVSTGDVAAIVPRDITSIKQAMQRVDLALVDLDTAILAITGADNEGEARETDEKAKALIDTLNAGTITISGSNGVNFLQANDVALSSNGIIATSEKTVNDLISKKALITKAGQEALLNTNMEAIYKGTVAFNNVLITKVPALEQQLARMNAQRILNVLSRGRNFVVSTTPLLARRLIPMGKRMWFSCLLQLYSVSGAMLSIIVLVSLFFSSCMSQPPPPGEPPPGYSEETPAGHRGSRQNITHGRGRPIAIPTAAASSSRSTIPCPIPCPIPTNINTYDASAALVVQYQSRHAQNEAALEAASLALARSLQGDVSHANAAGNEAASQRLIAQMQADDRKIFAREAEEKSRRAIEQMKQQDKTDRLSLEAEGLRLAMQLQEEENEKAAAMGGCWGRAGGPE</sequence>
<evidence type="ECO:0000313" key="4">
    <source>
        <dbReference type="EMBL" id="KAF1988462.1"/>
    </source>
</evidence>
<dbReference type="Proteomes" id="UP000800041">
    <property type="component" value="Unassembled WGS sequence"/>
</dbReference>
<keyword evidence="2" id="KW-1133">Transmembrane helix</keyword>
<gene>
    <name evidence="4" type="ORF">K402DRAFT_402667</name>
</gene>